<feature type="transmembrane region" description="Helical" evidence="9">
    <location>
        <begin position="54"/>
        <end position="73"/>
    </location>
</feature>
<keyword evidence="6 9" id="KW-1133">Transmembrane helix</keyword>
<comment type="similarity">
    <text evidence="2">Belongs to the major facilitator superfamily. TCR/Tet family.</text>
</comment>
<dbReference type="Gene3D" id="1.20.1250.20">
    <property type="entry name" value="MFS general substrate transporter like domains"/>
    <property type="match status" value="1"/>
</dbReference>
<dbReference type="EMBL" id="LC131463">
    <property type="protein sequence ID" value="BAV16993.1"/>
    <property type="molecule type" value="Genomic_DNA"/>
</dbReference>
<dbReference type="InterPro" id="IPR004638">
    <property type="entry name" value="EmrB-like"/>
</dbReference>
<feature type="transmembrane region" description="Helical" evidence="9">
    <location>
        <begin position="175"/>
        <end position="194"/>
    </location>
</feature>
<feature type="transmembrane region" description="Helical" evidence="9">
    <location>
        <begin position="206"/>
        <end position="226"/>
    </location>
</feature>
<dbReference type="CDD" id="cd17502">
    <property type="entry name" value="MFS_Azr1_MDR_like"/>
    <property type="match status" value="1"/>
</dbReference>
<evidence type="ECO:0000256" key="7">
    <source>
        <dbReference type="ARBA" id="ARBA00023136"/>
    </source>
</evidence>
<evidence type="ECO:0000256" key="8">
    <source>
        <dbReference type="SAM" id="MobiDB-lite"/>
    </source>
</evidence>
<evidence type="ECO:0000256" key="6">
    <source>
        <dbReference type="ARBA" id="ARBA00022989"/>
    </source>
</evidence>
<feature type="transmembrane region" description="Helical" evidence="9">
    <location>
        <begin position="339"/>
        <end position="358"/>
    </location>
</feature>
<dbReference type="NCBIfam" id="TIGR00711">
    <property type="entry name" value="efflux_EmrB"/>
    <property type="match status" value="1"/>
</dbReference>
<dbReference type="GO" id="GO:0005886">
    <property type="term" value="C:plasma membrane"/>
    <property type="evidence" value="ECO:0007669"/>
    <property type="project" value="UniProtKB-SubCell"/>
</dbReference>
<proteinExistence type="inferred from homology"/>
<dbReference type="AlphaFoldDB" id="A0A193PKG1"/>
<feature type="transmembrane region" description="Helical" evidence="9">
    <location>
        <begin position="110"/>
        <end position="135"/>
    </location>
</feature>
<evidence type="ECO:0000256" key="1">
    <source>
        <dbReference type="ARBA" id="ARBA00004651"/>
    </source>
</evidence>
<feature type="transmembrane region" description="Helical" evidence="9">
    <location>
        <begin position="147"/>
        <end position="169"/>
    </location>
</feature>
<feature type="domain" description="Major facilitator superfamily (MFS) profile" evidence="10">
    <location>
        <begin position="20"/>
        <end position="500"/>
    </location>
</feature>
<dbReference type="SUPFAM" id="SSF103473">
    <property type="entry name" value="MFS general substrate transporter"/>
    <property type="match status" value="2"/>
</dbReference>
<accession>A0A193PKG1</accession>
<keyword evidence="7 9" id="KW-0472">Membrane</keyword>
<feature type="compositionally biased region" description="Low complexity" evidence="8">
    <location>
        <begin position="504"/>
        <end position="514"/>
    </location>
</feature>
<dbReference type="PANTHER" id="PTHR23501:SF197">
    <property type="entry name" value="COMD"/>
    <property type="match status" value="1"/>
</dbReference>
<feature type="transmembrane region" description="Helical" evidence="9">
    <location>
        <begin position="473"/>
        <end position="495"/>
    </location>
</feature>
<evidence type="ECO:0000256" key="3">
    <source>
        <dbReference type="ARBA" id="ARBA00022448"/>
    </source>
</evidence>
<sequence>MNDPSTPTAAADRPALPRLGVFGLMLGIFLATLDGQIVSTALPTIVGDLGGLDHFSWSVTAYLLTMAASTPLWGKLGDLHGRKGAYTNSVVLFLIGTVLCGLAQSMGQLIAFRAVQGLGAGGLMVGAMSLIAVLAAPQERGRIQSMVGVMLPIAFVGGPLLGGFITDYMNWRWTFYVNVPIGAVALLAVAKGIRLPTQRVTGRVDYLGAALLTGGILALTLLASWAGTTYAWTSWQIAALAVVIVLCLAWFVRVEQRAAEPITPPRLFTSREFTLAQVLSFLVGAVLISVVNYLPQYMQFVQGASPTVSGLLILPLMLGMLTAQLVTGRLMDRGGLDRVVPLTGGAVTVVGALLLLLLGTDTPLVAASALTLVTGVGVGILMQSTLLTTIDNAAPRDMGAATGTVTLVRTIGGSLGVAVLGAVHSSRTADVLAERLGSDAEQRLTAGGELTPALLKDMSAGVRHTVEDAVSSGLHGVVVGAAALSVIAFGTAWFIRATPVPDPDTAAAAAPGSAPDKDSVRTPPAD</sequence>
<name>A0A193PKG1_9ACTN</name>
<feature type="transmembrane region" description="Helical" evidence="9">
    <location>
        <begin position="232"/>
        <end position="252"/>
    </location>
</feature>
<feature type="transmembrane region" description="Helical" evidence="9">
    <location>
        <begin position="85"/>
        <end position="104"/>
    </location>
</feature>
<gene>
    <name evidence="11" type="primary">spr4</name>
</gene>
<keyword evidence="4" id="KW-1003">Cell membrane</keyword>
<feature type="transmembrane region" description="Helical" evidence="9">
    <location>
        <begin position="273"/>
        <end position="295"/>
    </location>
</feature>
<dbReference type="InterPro" id="IPR036259">
    <property type="entry name" value="MFS_trans_sf"/>
</dbReference>
<evidence type="ECO:0000259" key="10">
    <source>
        <dbReference type="PROSITE" id="PS50850"/>
    </source>
</evidence>
<dbReference type="InterPro" id="IPR020846">
    <property type="entry name" value="MFS_dom"/>
</dbReference>
<dbReference type="InterPro" id="IPR011701">
    <property type="entry name" value="MFS"/>
</dbReference>
<keyword evidence="5 9" id="KW-0812">Transmembrane</keyword>
<dbReference type="Pfam" id="PF07690">
    <property type="entry name" value="MFS_1"/>
    <property type="match status" value="2"/>
</dbReference>
<feature type="transmembrane region" description="Helical" evidence="9">
    <location>
        <begin position="364"/>
        <end position="382"/>
    </location>
</feature>
<dbReference type="PANTHER" id="PTHR23501">
    <property type="entry name" value="MAJOR FACILITATOR SUPERFAMILY"/>
    <property type="match status" value="1"/>
</dbReference>
<comment type="subcellular location">
    <subcellularLocation>
        <location evidence="1">Cell membrane</location>
        <topology evidence="1">Multi-pass membrane protein</topology>
    </subcellularLocation>
</comment>
<feature type="transmembrane region" description="Helical" evidence="9">
    <location>
        <begin position="21"/>
        <end position="42"/>
    </location>
</feature>
<protein>
    <submittedName>
        <fullName evidence="11">Putative transporter</fullName>
    </submittedName>
</protein>
<feature type="transmembrane region" description="Helical" evidence="9">
    <location>
        <begin position="307"/>
        <end position="327"/>
    </location>
</feature>
<dbReference type="PROSITE" id="PS50850">
    <property type="entry name" value="MFS"/>
    <property type="match status" value="1"/>
</dbReference>
<evidence type="ECO:0000256" key="5">
    <source>
        <dbReference type="ARBA" id="ARBA00022692"/>
    </source>
</evidence>
<organism evidence="11">
    <name type="scientific">Streptomyces sp. TK08046</name>
    <dbReference type="NCBI Taxonomy" id="1112731"/>
    <lineage>
        <taxon>Bacteria</taxon>
        <taxon>Bacillati</taxon>
        <taxon>Actinomycetota</taxon>
        <taxon>Actinomycetes</taxon>
        <taxon>Kitasatosporales</taxon>
        <taxon>Streptomycetaceae</taxon>
        <taxon>Streptomyces</taxon>
    </lineage>
</organism>
<dbReference type="PRINTS" id="PR01036">
    <property type="entry name" value="TCRTETB"/>
</dbReference>
<keyword evidence="3" id="KW-0813">Transport</keyword>
<dbReference type="GO" id="GO:0022857">
    <property type="term" value="F:transmembrane transporter activity"/>
    <property type="evidence" value="ECO:0007669"/>
    <property type="project" value="InterPro"/>
</dbReference>
<evidence type="ECO:0000256" key="2">
    <source>
        <dbReference type="ARBA" id="ARBA00007520"/>
    </source>
</evidence>
<evidence type="ECO:0000256" key="9">
    <source>
        <dbReference type="SAM" id="Phobius"/>
    </source>
</evidence>
<evidence type="ECO:0000256" key="4">
    <source>
        <dbReference type="ARBA" id="ARBA00022475"/>
    </source>
</evidence>
<dbReference type="FunFam" id="1.20.1720.10:FF:000004">
    <property type="entry name" value="EmrB/QacA family drug resistance transporter"/>
    <property type="match status" value="1"/>
</dbReference>
<dbReference type="Gene3D" id="1.20.1720.10">
    <property type="entry name" value="Multidrug resistance protein D"/>
    <property type="match status" value="1"/>
</dbReference>
<evidence type="ECO:0000313" key="11">
    <source>
        <dbReference type="EMBL" id="BAV16993.1"/>
    </source>
</evidence>
<feature type="region of interest" description="Disordered" evidence="8">
    <location>
        <begin position="504"/>
        <end position="526"/>
    </location>
</feature>
<reference evidence="11" key="1">
    <citation type="journal article" date="2016" name="Biosci. Biotechnol. Biochem.">
        <title>Cloning and identification of saprolmycin biosynthetic gene cluster from Streptomyces sp. TK08046.</title>
        <authorList>
            <person name="Kawasaki T."/>
            <person name="Moriyama A."/>
            <person name="Nakagawa K."/>
            <person name="Imamura N."/>
        </authorList>
    </citation>
    <scope>NUCLEOTIDE SEQUENCE</scope>
    <source>
        <strain evidence="11">TK08046</strain>
    </source>
</reference>